<feature type="non-terminal residue" evidence="2">
    <location>
        <position position="1"/>
    </location>
</feature>
<sequence length="165" mass="18609">YASAPRLDAKDRRRVSFSSRGPPRGRSCVGLGTRATDGRGTRDEMRSFDGKASPKDERRRPPEAKDERRLTPEFVDRESPEERDKRIAGGYFSSDSDRTAPTEMRSSDGGASGSCRPSFVDSERLVERDERITGSYFSSHSDDLVPATKQGPCFTSRKDRRERER</sequence>
<feature type="compositionally biased region" description="Basic and acidic residues" evidence="1">
    <location>
        <begin position="121"/>
        <end position="132"/>
    </location>
</feature>
<feature type="region of interest" description="Disordered" evidence="1">
    <location>
        <begin position="1"/>
        <end position="165"/>
    </location>
</feature>
<accession>K0S3S1</accession>
<comment type="caution">
    <text evidence="2">The sequence shown here is derived from an EMBL/GenBank/DDBJ whole genome shotgun (WGS) entry which is preliminary data.</text>
</comment>
<organism evidence="2 3">
    <name type="scientific">Thalassiosira oceanica</name>
    <name type="common">Marine diatom</name>
    <dbReference type="NCBI Taxonomy" id="159749"/>
    <lineage>
        <taxon>Eukaryota</taxon>
        <taxon>Sar</taxon>
        <taxon>Stramenopiles</taxon>
        <taxon>Ochrophyta</taxon>
        <taxon>Bacillariophyta</taxon>
        <taxon>Coscinodiscophyceae</taxon>
        <taxon>Thalassiosirophycidae</taxon>
        <taxon>Thalassiosirales</taxon>
        <taxon>Thalassiosiraceae</taxon>
        <taxon>Thalassiosira</taxon>
    </lineage>
</organism>
<proteinExistence type="predicted"/>
<dbReference type="Proteomes" id="UP000266841">
    <property type="component" value="Unassembled WGS sequence"/>
</dbReference>
<evidence type="ECO:0000313" key="3">
    <source>
        <dbReference type="Proteomes" id="UP000266841"/>
    </source>
</evidence>
<dbReference type="EMBL" id="AGNL01033682">
    <property type="protein sequence ID" value="EJK55611.1"/>
    <property type="molecule type" value="Genomic_DNA"/>
</dbReference>
<feature type="compositionally biased region" description="Basic and acidic residues" evidence="1">
    <location>
        <begin position="156"/>
        <end position="165"/>
    </location>
</feature>
<evidence type="ECO:0000313" key="2">
    <source>
        <dbReference type="EMBL" id="EJK55611.1"/>
    </source>
</evidence>
<keyword evidence="3" id="KW-1185">Reference proteome</keyword>
<evidence type="ECO:0000256" key="1">
    <source>
        <dbReference type="SAM" id="MobiDB-lite"/>
    </source>
</evidence>
<dbReference type="AlphaFoldDB" id="K0S3S1"/>
<feature type="compositionally biased region" description="Basic and acidic residues" evidence="1">
    <location>
        <begin position="36"/>
        <end position="87"/>
    </location>
</feature>
<reference evidence="2 3" key="1">
    <citation type="journal article" date="2012" name="Genome Biol.">
        <title>Genome and low-iron response of an oceanic diatom adapted to chronic iron limitation.</title>
        <authorList>
            <person name="Lommer M."/>
            <person name="Specht M."/>
            <person name="Roy A.S."/>
            <person name="Kraemer L."/>
            <person name="Andreson R."/>
            <person name="Gutowska M.A."/>
            <person name="Wolf J."/>
            <person name="Bergner S.V."/>
            <person name="Schilhabel M.B."/>
            <person name="Klostermeier U.C."/>
            <person name="Beiko R.G."/>
            <person name="Rosenstiel P."/>
            <person name="Hippler M."/>
            <person name="Laroche J."/>
        </authorList>
    </citation>
    <scope>NUCLEOTIDE SEQUENCE [LARGE SCALE GENOMIC DNA]</scope>
    <source>
        <strain evidence="2 3">CCMP1005</strain>
    </source>
</reference>
<protein>
    <submittedName>
        <fullName evidence="2">Uncharacterized protein</fullName>
    </submittedName>
</protein>
<feature type="compositionally biased region" description="Low complexity" evidence="1">
    <location>
        <begin position="16"/>
        <end position="27"/>
    </location>
</feature>
<gene>
    <name evidence="2" type="ORF">THAOC_24644</name>
</gene>
<name>K0S3S1_THAOC</name>